<feature type="domain" description="CoA-binding" evidence="2">
    <location>
        <begin position="6"/>
        <end position="101"/>
    </location>
</feature>
<keyword evidence="4" id="KW-1185">Reference proteome</keyword>
<keyword evidence="1" id="KW-0816">Tricarboxylic acid cycle</keyword>
<gene>
    <name evidence="3" type="ORF">GCM10011360_14830</name>
</gene>
<dbReference type="RefSeq" id="WP_188477018.1">
    <property type="nucleotide sequence ID" value="NZ_BMFJ01000001.1"/>
</dbReference>
<dbReference type="SMART" id="SM00881">
    <property type="entry name" value="CoA_binding"/>
    <property type="match status" value="1"/>
</dbReference>
<dbReference type="Pfam" id="PF13549">
    <property type="entry name" value="ATP-grasp_5"/>
    <property type="match status" value="1"/>
</dbReference>
<dbReference type="GO" id="GO:0005524">
    <property type="term" value="F:ATP binding"/>
    <property type="evidence" value="ECO:0007669"/>
    <property type="project" value="InterPro"/>
</dbReference>
<proteinExistence type="predicted"/>
<dbReference type="Gene3D" id="3.40.50.261">
    <property type="entry name" value="Succinyl-CoA synthetase domains"/>
    <property type="match status" value="2"/>
</dbReference>
<protein>
    <submittedName>
        <fullName evidence="3">Pimeloyl-CoA synthetase</fullName>
    </submittedName>
</protein>
<dbReference type="InterPro" id="IPR036291">
    <property type="entry name" value="NAD(P)-bd_dom_sf"/>
</dbReference>
<name>A0A917EDX4_9RHOB</name>
<sequence length="705" mass="71419">MTLTSVLSPRSVAIVGASDNTDKIGGRPIYYMKRQGYAGALWPINPGRDRVQGLPAFPALDALPGVPDAVVVAVPGQAAIDAVTQSAEMGVGAAVIIASGFGETGPEGKAAEVRLRDIARAGNMRLIGPNSQGLANFGTGAILSFSTMFSEADPQDGPVAIISQSGAMSGVPYGLLRGRGIGVRHVHATGNDCDVTVSELACAVLDDPEVRLLLLYLESLGDPAMLARAAALARARGVPVVALKAGRSERGRRAAASHTGAIATPDRVVDAFFAKHGIWRADSMAELVHAADLYLAGTGGTEGGLCVISSSGASGVLAVDAADLAGHPVADLSPASLSALRDTLPAFAGIENPIDLTGAILSDSTLLPRAAKIAADDAGVGALLVGLPVSGKGYDVEGMAAGAAAISRTSGKPVVLSAAQPRIRAAFAAKGVPVFETDHAAIRALSQVARHRALIAAADAAGAGPVERDAGGGQGRTLSEPDSLAIAARHGVPVVPHRRCTTAADLKAFIATQDGPVVVKAISAAVAHKSDHGLVLTHIDAGRDPETVLATLKERMEALGHPFEGVLAAPMVPAEREIVVGGHVDPVFGPVVMVGDGGIAVEAMPDTALLLPPFSDDAVRQALDSLRIAPLFRGFRGRRPLGAAPLIRAAQGVATMLADGGVHSVDLNPLRVTPDGGCAVDALVVTAAQPDLVKGAGQGDAMEKS</sequence>
<dbReference type="SUPFAM" id="SSF52210">
    <property type="entry name" value="Succinyl-CoA synthetase domains"/>
    <property type="match status" value="2"/>
</dbReference>
<comment type="caution">
    <text evidence="3">The sequence shown here is derived from an EMBL/GenBank/DDBJ whole genome shotgun (WGS) entry which is preliminary data.</text>
</comment>
<dbReference type="GO" id="GO:0006099">
    <property type="term" value="P:tricarboxylic acid cycle"/>
    <property type="evidence" value="ECO:0007669"/>
    <property type="project" value="UniProtKB-KW"/>
</dbReference>
<dbReference type="InterPro" id="IPR016102">
    <property type="entry name" value="Succinyl-CoA_synth-like"/>
</dbReference>
<dbReference type="SUPFAM" id="SSF51735">
    <property type="entry name" value="NAD(P)-binding Rossmann-fold domains"/>
    <property type="match status" value="1"/>
</dbReference>
<dbReference type="Pfam" id="PF13607">
    <property type="entry name" value="Succ_CoA_lig"/>
    <property type="match status" value="1"/>
</dbReference>
<accession>A0A917EDX4</accession>
<dbReference type="EMBL" id="BMFJ01000001">
    <property type="protein sequence ID" value="GGE27621.1"/>
    <property type="molecule type" value="Genomic_DNA"/>
</dbReference>
<dbReference type="Pfam" id="PF13380">
    <property type="entry name" value="CoA_binding_2"/>
    <property type="match status" value="1"/>
</dbReference>
<dbReference type="Gene3D" id="3.30.1490.20">
    <property type="entry name" value="ATP-grasp fold, A domain"/>
    <property type="match status" value="1"/>
</dbReference>
<evidence type="ECO:0000256" key="1">
    <source>
        <dbReference type="ARBA" id="ARBA00022532"/>
    </source>
</evidence>
<evidence type="ECO:0000313" key="4">
    <source>
        <dbReference type="Proteomes" id="UP000612855"/>
    </source>
</evidence>
<evidence type="ECO:0000313" key="3">
    <source>
        <dbReference type="EMBL" id="GGE27621.1"/>
    </source>
</evidence>
<reference evidence="4" key="1">
    <citation type="journal article" date="2019" name="Int. J. Syst. Evol. Microbiol.">
        <title>The Global Catalogue of Microorganisms (GCM) 10K type strain sequencing project: providing services to taxonomists for standard genome sequencing and annotation.</title>
        <authorList>
            <consortium name="The Broad Institute Genomics Platform"/>
            <consortium name="The Broad Institute Genome Sequencing Center for Infectious Disease"/>
            <person name="Wu L."/>
            <person name="Ma J."/>
        </authorList>
    </citation>
    <scope>NUCLEOTIDE SEQUENCE [LARGE SCALE GENOMIC DNA]</scope>
    <source>
        <strain evidence="4">CGMCC 1.12664</strain>
    </source>
</reference>
<dbReference type="Gene3D" id="3.30.470.20">
    <property type="entry name" value="ATP-grasp fold, B domain"/>
    <property type="match status" value="1"/>
</dbReference>
<dbReference type="InterPro" id="IPR003781">
    <property type="entry name" value="CoA-bd"/>
</dbReference>
<evidence type="ECO:0000259" key="2">
    <source>
        <dbReference type="SMART" id="SM00881"/>
    </source>
</evidence>
<dbReference type="InterPro" id="IPR013815">
    <property type="entry name" value="ATP_grasp_subdomain_1"/>
</dbReference>
<dbReference type="SUPFAM" id="SSF56059">
    <property type="entry name" value="Glutathione synthetase ATP-binding domain-like"/>
    <property type="match status" value="1"/>
</dbReference>
<dbReference type="InterPro" id="IPR032875">
    <property type="entry name" value="Succ_CoA_lig_flav_dom"/>
</dbReference>
<dbReference type="AlphaFoldDB" id="A0A917EDX4"/>
<organism evidence="3 4">
    <name type="scientific">Primorskyibacter flagellatus</name>
    <dbReference type="NCBI Taxonomy" id="1387277"/>
    <lineage>
        <taxon>Bacteria</taxon>
        <taxon>Pseudomonadati</taxon>
        <taxon>Pseudomonadota</taxon>
        <taxon>Alphaproteobacteria</taxon>
        <taxon>Rhodobacterales</taxon>
        <taxon>Roseobacteraceae</taxon>
        <taxon>Primorskyibacter</taxon>
    </lineage>
</organism>
<dbReference type="PANTHER" id="PTHR42793">
    <property type="entry name" value="COA BINDING DOMAIN CONTAINING PROTEIN"/>
    <property type="match status" value="1"/>
</dbReference>
<dbReference type="PANTHER" id="PTHR42793:SF4">
    <property type="entry name" value="BLL6376 PROTEIN"/>
    <property type="match status" value="1"/>
</dbReference>
<dbReference type="Gene3D" id="3.40.50.720">
    <property type="entry name" value="NAD(P)-binding Rossmann-like Domain"/>
    <property type="match status" value="1"/>
</dbReference>
<dbReference type="Proteomes" id="UP000612855">
    <property type="component" value="Unassembled WGS sequence"/>
</dbReference>